<reference evidence="2" key="1">
    <citation type="submission" date="2019-12" db="EMBL/GenBank/DDBJ databases">
        <title>Genome sequencing and annotation of Brassica cretica.</title>
        <authorList>
            <person name="Studholme D.J."/>
            <person name="Sarris P."/>
        </authorList>
    </citation>
    <scope>NUCLEOTIDE SEQUENCE</scope>
    <source>
        <strain evidence="2">PFS-109/04</strain>
        <tissue evidence="2">Leaf</tissue>
    </source>
</reference>
<comment type="caution">
    <text evidence="2">The sequence shown here is derived from an EMBL/GenBank/DDBJ whole genome shotgun (WGS) entry which is preliminary data.</text>
</comment>
<evidence type="ECO:0000256" key="1">
    <source>
        <dbReference type="SAM" id="MobiDB-lite"/>
    </source>
</evidence>
<accession>A0A8S9RKS6</accession>
<sequence>MTLTPSTGDSDDDLSATTPTPSADSETHSRQPHVFFRRGVFFAHKVGELKRHKDEMMGHFGGYLNDFQEFEPVVNDLIYIHRSSALLSLIAETSCGGESHIAPGGSVSVISSSASGIEEVVTAGDDEAGSSSFCGVSHPPEKPSIAEEPATSLSPFSTARATSL</sequence>
<evidence type="ECO:0000313" key="2">
    <source>
        <dbReference type="EMBL" id="KAF3573834.1"/>
    </source>
</evidence>
<feature type="region of interest" description="Disordered" evidence="1">
    <location>
        <begin position="126"/>
        <end position="164"/>
    </location>
</feature>
<name>A0A8S9RKS6_BRACR</name>
<dbReference type="EMBL" id="QGKX02000095">
    <property type="protein sequence ID" value="KAF3573834.1"/>
    <property type="molecule type" value="Genomic_DNA"/>
</dbReference>
<feature type="compositionally biased region" description="Polar residues" evidence="1">
    <location>
        <begin position="15"/>
        <end position="24"/>
    </location>
</feature>
<organism evidence="2 3">
    <name type="scientific">Brassica cretica</name>
    <name type="common">Mustard</name>
    <dbReference type="NCBI Taxonomy" id="69181"/>
    <lineage>
        <taxon>Eukaryota</taxon>
        <taxon>Viridiplantae</taxon>
        <taxon>Streptophyta</taxon>
        <taxon>Embryophyta</taxon>
        <taxon>Tracheophyta</taxon>
        <taxon>Spermatophyta</taxon>
        <taxon>Magnoliopsida</taxon>
        <taxon>eudicotyledons</taxon>
        <taxon>Gunneridae</taxon>
        <taxon>Pentapetalae</taxon>
        <taxon>rosids</taxon>
        <taxon>malvids</taxon>
        <taxon>Brassicales</taxon>
        <taxon>Brassicaceae</taxon>
        <taxon>Brassiceae</taxon>
        <taxon>Brassica</taxon>
    </lineage>
</organism>
<protein>
    <submittedName>
        <fullName evidence="2">Uncharacterized protein</fullName>
    </submittedName>
</protein>
<feature type="region of interest" description="Disordered" evidence="1">
    <location>
        <begin position="1"/>
        <end position="30"/>
    </location>
</feature>
<proteinExistence type="predicted"/>
<gene>
    <name evidence="2" type="ORF">F2Q69_00061711</name>
</gene>
<dbReference type="AlphaFoldDB" id="A0A8S9RKS6"/>
<feature type="compositionally biased region" description="Polar residues" evidence="1">
    <location>
        <begin position="151"/>
        <end position="164"/>
    </location>
</feature>
<dbReference type="Proteomes" id="UP000712600">
    <property type="component" value="Unassembled WGS sequence"/>
</dbReference>
<evidence type="ECO:0000313" key="3">
    <source>
        <dbReference type="Proteomes" id="UP000712600"/>
    </source>
</evidence>